<keyword evidence="1" id="KW-0472">Membrane</keyword>
<evidence type="ECO:0000313" key="2">
    <source>
        <dbReference type="EMBL" id="KAF4849291.1"/>
    </source>
</evidence>
<name>A0A9P5BUX3_COLSI</name>
<dbReference type="OrthoDB" id="5427664at2759"/>
<feature type="transmembrane region" description="Helical" evidence="1">
    <location>
        <begin position="251"/>
        <end position="274"/>
    </location>
</feature>
<evidence type="ECO:0000256" key="1">
    <source>
        <dbReference type="SAM" id="Phobius"/>
    </source>
</evidence>
<dbReference type="Proteomes" id="UP000711996">
    <property type="component" value="Unassembled WGS sequence"/>
</dbReference>
<gene>
    <name evidence="2" type="ORF">CGCSCA2_v011948</name>
</gene>
<feature type="transmembrane region" description="Helical" evidence="1">
    <location>
        <begin position="12"/>
        <end position="35"/>
    </location>
</feature>
<organism evidence="2 3">
    <name type="scientific">Colletotrichum siamense</name>
    <name type="common">Anthracnose fungus</name>
    <dbReference type="NCBI Taxonomy" id="690259"/>
    <lineage>
        <taxon>Eukaryota</taxon>
        <taxon>Fungi</taxon>
        <taxon>Dikarya</taxon>
        <taxon>Ascomycota</taxon>
        <taxon>Pezizomycotina</taxon>
        <taxon>Sordariomycetes</taxon>
        <taxon>Hypocreomycetidae</taxon>
        <taxon>Glomerellales</taxon>
        <taxon>Glomerellaceae</taxon>
        <taxon>Colletotrichum</taxon>
        <taxon>Colletotrichum gloeosporioides species complex</taxon>
    </lineage>
</organism>
<dbReference type="AlphaFoldDB" id="A0A9P5BUX3"/>
<protein>
    <submittedName>
        <fullName evidence="2">Uncharacterized protein</fullName>
    </submittedName>
</protein>
<evidence type="ECO:0000313" key="3">
    <source>
        <dbReference type="Proteomes" id="UP000711996"/>
    </source>
</evidence>
<dbReference type="EMBL" id="QPMT01000051">
    <property type="protein sequence ID" value="KAF4849291.1"/>
    <property type="molecule type" value="Genomic_DNA"/>
</dbReference>
<keyword evidence="1" id="KW-0812">Transmembrane</keyword>
<feature type="transmembrane region" description="Helical" evidence="1">
    <location>
        <begin position="185"/>
        <end position="207"/>
    </location>
</feature>
<keyword evidence="1" id="KW-1133">Transmembrane helix</keyword>
<proteinExistence type="predicted"/>
<comment type="caution">
    <text evidence="2">The sequence shown here is derived from an EMBL/GenBank/DDBJ whole genome shotgun (WGS) entry which is preliminary data.</text>
</comment>
<reference evidence="2" key="1">
    <citation type="submission" date="2019-06" db="EMBL/GenBank/DDBJ databases">
        <authorList>
            <person name="Gan P."/>
            <person name="Shirasu K."/>
        </authorList>
    </citation>
    <scope>NUCLEOTIDE SEQUENCE [LARGE SCALE GENOMIC DNA]</scope>
    <source>
        <strain evidence="2">CAD2</strain>
    </source>
</reference>
<keyword evidence="3" id="KW-1185">Reference proteome</keyword>
<feature type="transmembrane region" description="Helical" evidence="1">
    <location>
        <begin position="47"/>
        <end position="65"/>
    </location>
</feature>
<accession>A0A9P5BUX3</accession>
<sequence>MSLKHDKGLSAYHWKMVVSLAWFSSVAHLSALTFLRGYLAKHPAGRLWRLTLMLILLILLLVGLFPTGHFNFLGAREFSNFVDLGQFTYPQDCEDNDTGKYYANDWYFTLDGSDTDVEMLRNGTIGPKNCTRSRIPVFQQNFSLDAIDFQDASYLRILRPAPERSDISVQILSGSAAVCFFKGGMIVLSSAYVSMVSSLVLLIYAYAIRAAKTFEGSSRLISQRLQTGLDHWYDIWMGKLTTFLSRRRSTIITIPVLAVLPVQTSIYCTFRVFIHLYTSMFAEV</sequence>